<feature type="chain" id="PRO_5008101135" evidence="1">
    <location>
        <begin position="18"/>
        <end position="190"/>
    </location>
</feature>
<protein>
    <submittedName>
        <fullName evidence="2">Uncharacterized protein</fullName>
    </submittedName>
</protein>
<sequence>MIYALFLLATSLTAAVAKKASYTFYPPKAEPFLTIDFTVGWPVNVTTPNAIVASIPNAGGPVNGHLQGNIIANLTGATETVLKSTGAEYTNYQNHYVFADKSGNNFLVKMAGIARYANLDIHGFAHVTIETGAPGLEWINYAMFVGEWNGGMDSGTGIAKLEIFHITTGGRRDGKCIKALEPELPCHKSY</sequence>
<keyword evidence="1" id="KW-0732">Signal</keyword>
<evidence type="ECO:0000256" key="1">
    <source>
        <dbReference type="SAM" id="SignalP"/>
    </source>
</evidence>
<gene>
    <name evidence="2" type="ORF">VFPPC_10212</name>
</gene>
<evidence type="ECO:0000313" key="2">
    <source>
        <dbReference type="EMBL" id="OAQ59183.1"/>
    </source>
</evidence>
<name>A0A179F241_METCM</name>
<dbReference type="OrthoDB" id="3426753at2759"/>
<dbReference type="AlphaFoldDB" id="A0A179F241"/>
<feature type="signal peptide" evidence="1">
    <location>
        <begin position="1"/>
        <end position="17"/>
    </location>
</feature>
<dbReference type="KEGG" id="pchm:VFPPC_10212"/>
<comment type="caution">
    <text evidence="2">The sequence shown here is derived from an EMBL/GenBank/DDBJ whole genome shotgun (WGS) entry which is preliminary data.</text>
</comment>
<proteinExistence type="predicted"/>
<evidence type="ECO:0000313" key="3">
    <source>
        <dbReference type="Proteomes" id="UP000078397"/>
    </source>
</evidence>
<dbReference type="GeneID" id="28852616"/>
<dbReference type="Proteomes" id="UP000078397">
    <property type="component" value="Unassembled WGS sequence"/>
</dbReference>
<organism evidence="2 3">
    <name type="scientific">Pochonia chlamydosporia 170</name>
    <dbReference type="NCBI Taxonomy" id="1380566"/>
    <lineage>
        <taxon>Eukaryota</taxon>
        <taxon>Fungi</taxon>
        <taxon>Dikarya</taxon>
        <taxon>Ascomycota</taxon>
        <taxon>Pezizomycotina</taxon>
        <taxon>Sordariomycetes</taxon>
        <taxon>Hypocreomycetidae</taxon>
        <taxon>Hypocreales</taxon>
        <taxon>Clavicipitaceae</taxon>
        <taxon>Pochonia</taxon>
    </lineage>
</organism>
<dbReference type="RefSeq" id="XP_018137238.1">
    <property type="nucleotide sequence ID" value="XM_018288622.1"/>
</dbReference>
<dbReference type="Gene3D" id="2.40.160.20">
    <property type="match status" value="1"/>
</dbReference>
<dbReference type="Pfam" id="PF11578">
    <property type="entry name" value="DUF3237"/>
    <property type="match status" value="1"/>
</dbReference>
<keyword evidence="3" id="KW-1185">Reference proteome</keyword>
<accession>A0A179F241</accession>
<dbReference type="EMBL" id="LSBJ02000010">
    <property type="protein sequence ID" value="OAQ59183.1"/>
    <property type="molecule type" value="Genomic_DNA"/>
</dbReference>
<reference evidence="2 3" key="1">
    <citation type="journal article" date="2016" name="PLoS Pathog.">
        <title>Biosynthesis of antibiotic leucinostatins in bio-control fungus Purpureocillium lilacinum and their inhibition on phytophthora revealed by genome mining.</title>
        <authorList>
            <person name="Wang G."/>
            <person name="Liu Z."/>
            <person name="Lin R."/>
            <person name="Li E."/>
            <person name="Mao Z."/>
            <person name="Ling J."/>
            <person name="Yang Y."/>
            <person name="Yin W.B."/>
            <person name="Xie B."/>
        </authorList>
    </citation>
    <scope>NUCLEOTIDE SEQUENCE [LARGE SCALE GENOMIC DNA]</scope>
    <source>
        <strain evidence="2">170</strain>
    </source>
</reference>